<protein>
    <recommendedName>
        <fullName evidence="7">Major facilitator superfamily (MFS) profile domain-containing protein</fullName>
    </recommendedName>
</protein>
<gene>
    <name evidence="8" type="ORF">TWF718_002589</name>
</gene>
<evidence type="ECO:0000256" key="3">
    <source>
        <dbReference type="ARBA" id="ARBA00022692"/>
    </source>
</evidence>
<dbReference type="InterPro" id="IPR011701">
    <property type="entry name" value="MFS"/>
</dbReference>
<evidence type="ECO:0000313" key="9">
    <source>
        <dbReference type="Proteomes" id="UP001313282"/>
    </source>
</evidence>
<evidence type="ECO:0000256" key="1">
    <source>
        <dbReference type="ARBA" id="ARBA00004141"/>
    </source>
</evidence>
<sequence length="605" mass="67310">MVLALSRRQNKLKPWKPYQRPIRAHWRSLYQWRVGTSYISFFLLPSSADCYVARPASTPLNLGDRRTTRPIHLFPDSNVDSSWIVQGNREFQRQQPQPRFFLSSPHLLFCSSSLTGIMSSTDEKNNSALEKAGMDHVEHRSDDSSDYVEYDEAEQRAIVRRIDRRLVIITGVTYCVSLMDRTNLSAASLAGMNVELKMNVANNGYSITTLVFFVTYILFQPPATVATRKIGPRNFLSAICLLWGAVMIGMGFVKKWEELMALRLVLGVFEAGYFPGAVYLLSTWYTRYEMGKRYAVFYIVGCVAAAFAGILAYGLMQMHGLEGLTGWRWIFIMQGVITCVIAIIAYVFLVPFPDADAHKSWGFLNKSEVNWVIRKVNEDRGDVHLEPFTLMKFLGGGADIKVWCFGLIFCFSTTVTYSLAYFLPIILHGGMGFSIAASQCLVAPPYAFAGIWMFLCGWAGDKYKLRGPIIIVNCLFEILGVILMGWGPSNGVKFLGVFFACAGANCNVPLALTYQANNIRGQWKRAFCSATLVGLGGLGGIIGGLVFRPQDAPAYRPGLYAALTAAAATILIVCGLTVYFRAENAKADRGEKKLEGGEEGFRYTI</sequence>
<dbReference type="Proteomes" id="UP001313282">
    <property type="component" value="Unassembled WGS sequence"/>
</dbReference>
<keyword evidence="4 6" id="KW-1133">Transmembrane helix</keyword>
<proteinExistence type="predicted"/>
<evidence type="ECO:0000256" key="5">
    <source>
        <dbReference type="ARBA" id="ARBA00023136"/>
    </source>
</evidence>
<dbReference type="Gene3D" id="1.20.1250.20">
    <property type="entry name" value="MFS general substrate transporter like domains"/>
    <property type="match status" value="2"/>
</dbReference>
<keyword evidence="3 6" id="KW-0812">Transmembrane</keyword>
<evidence type="ECO:0000313" key="8">
    <source>
        <dbReference type="EMBL" id="KAK6332054.1"/>
    </source>
</evidence>
<dbReference type="EMBL" id="JAVHNR010000010">
    <property type="protein sequence ID" value="KAK6332054.1"/>
    <property type="molecule type" value="Genomic_DNA"/>
</dbReference>
<feature type="transmembrane region" description="Helical" evidence="6">
    <location>
        <begin position="204"/>
        <end position="223"/>
    </location>
</feature>
<dbReference type="InterPro" id="IPR020846">
    <property type="entry name" value="MFS_dom"/>
</dbReference>
<feature type="transmembrane region" description="Helical" evidence="6">
    <location>
        <begin position="166"/>
        <end position="184"/>
    </location>
</feature>
<feature type="transmembrane region" description="Helical" evidence="6">
    <location>
        <begin position="559"/>
        <end position="580"/>
    </location>
</feature>
<dbReference type="Pfam" id="PF07690">
    <property type="entry name" value="MFS_1"/>
    <property type="match status" value="1"/>
</dbReference>
<evidence type="ECO:0000256" key="4">
    <source>
        <dbReference type="ARBA" id="ARBA00022989"/>
    </source>
</evidence>
<feature type="transmembrane region" description="Helical" evidence="6">
    <location>
        <begin position="402"/>
        <end position="427"/>
    </location>
</feature>
<organism evidence="8 9">
    <name type="scientific">Orbilia javanica</name>
    <dbReference type="NCBI Taxonomy" id="47235"/>
    <lineage>
        <taxon>Eukaryota</taxon>
        <taxon>Fungi</taxon>
        <taxon>Dikarya</taxon>
        <taxon>Ascomycota</taxon>
        <taxon>Pezizomycotina</taxon>
        <taxon>Orbiliomycetes</taxon>
        <taxon>Orbiliales</taxon>
        <taxon>Orbiliaceae</taxon>
        <taxon>Orbilia</taxon>
    </lineage>
</organism>
<feature type="transmembrane region" description="Helical" evidence="6">
    <location>
        <begin position="235"/>
        <end position="253"/>
    </location>
</feature>
<reference evidence="8 9" key="1">
    <citation type="submission" date="2019-10" db="EMBL/GenBank/DDBJ databases">
        <authorList>
            <person name="Palmer J.M."/>
        </authorList>
    </citation>
    <scope>NUCLEOTIDE SEQUENCE [LARGE SCALE GENOMIC DNA]</scope>
    <source>
        <strain evidence="8 9">TWF718</strain>
    </source>
</reference>
<feature type="transmembrane region" description="Helical" evidence="6">
    <location>
        <begin position="433"/>
        <end position="455"/>
    </location>
</feature>
<feature type="transmembrane region" description="Helical" evidence="6">
    <location>
        <begin position="526"/>
        <end position="547"/>
    </location>
</feature>
<dbReference type="PANTHER" id="PTHR43791">
    <property type="entry name" value="PERMEASE-RELATED"/>
    <property type="match status" value="1"/>
</dbReference>
<dbReference type="SUPFAM" id="SSF103473">
    <property type="entry name" value="MFS general substrate transporter"/>
    <property type="match status" value="1"/>
</dbReference>
<feature type="transmembrane region" description="Helical" evidence="6">
    <location>
        <begin position="327"/>
        <end position="349"/>
    </location>
</feature>
<dbReference type="GO" id="GO:0016020">
    <property type="term" value="C:membrane"/>
    <property type="evidence" value="ECO:0007669"/>
    <property type="project" value="UniProtKB-SubCell"/>
</dbReference>
<dbReference type="AlphaFoldDB" id="A0AAN8RBK0"/>
<comment type="caution">
    <text evidence="8">The sequence shown here is derived from an EMBL/GenBank/DDBJ whole genome shotgun (WGS) entry which is preliminary data.</text>
</comment>
<feature type="domain" description="Major facilitator superfamily (MFS) profile" evidence="7">
    <location>
        <begin position="166"/>
        <end position="586"/>
    </location>
</feature>
<dbReference type="GO" id="GO:0022857">
    <property type="term" value="F:transmembrane transporter activity"/>
    <property type="evidence" value="ECO:0007669"/>
    <property type="project" value="InterPro"/>
</dbReference>
<keyword evidence="9" id="KW-1185">Reference proteome</keyword>
<dbReference type="PROSITE" id="PS50850">
    <property type="entry name" value="MFS"/>
    <property type="match status" value="1"/>
</dbReference>
<evidence type="ECO:0000256" key="2">
    <source>
        <dbReference type="ARBA" id="ARBA00022448"/>
    </source>
</evidence>
<name>A0AAN8RBK0_9PEZI</name>
<feature type="transmembrane region" description="Helical" evidence="6">
    <location>
        <begin position="467"/>
        <end position="488"/>
    </location>
</feature>
<dbReference type="PANTHER" id="PTHR43791:SF47">
    <property type="entry name" value="MAJOR FACILITATOR SUPERFAMILY (MFS) PROFILE DOMAIN-CONTAINING PROTEIN-RELATED"/>
    <property type="match status" value="1"/>
</dbReference>
<feature type="transmembrane region" description="Helical" evidence="6">
    <location>
        <begin position="259"/>
        <end position="282"/>
    </location>
</feature>
<accession>A0AAN8RBK0</accession>
<dbReference type="FunFam" id="1.20.1250.20:FF:000511">
    <property type="entry name" value="MFS general substrate transporter"/>
    <property type="match status" value="1"/>
</dbReference>
<feature type="transmembrane region" description="Helical" evidence="6">
    <location>
        <begin position="494"/>
        <end position="514"/>
    </location>
</feature>
<evidence type="ECO:0000256" key="6">
    <source>
        <dbReference type="SAM" id="Phobius"/>
    </source>
</evidence>
<feature type="transmembrane region" description="Helical" evidence="6">
    <location>
        <begin position="294"/>
        <end position="315"/>
    </location>
</feature>
<keyword evidence="5 6" id="KW-0472">Membrane</keyword>
<dbReference type="FunFam" id="1.20.1250.20:FF:000013">
    <property type="entry name" value="MFS general substrate transporter"/>
    <property type="match status" value="1"/>
</dbReference>
<keyword evidence="2" id="KW-0813">Transport</keyword>
<evidence type="ECO:0000259" key="7">
    <source>
        <dbReference type="PROSITE" id="PS50850"/>
    </source>
</evidence>
<dbReference type="InterPro" id="IPR036259">
    <property type="entry name" value="MFS_trans_sf"/>
</dbReference>
<comment type="subcellular location">
    <subcellularLocation>
        <location evidence="1">Membrane</location>
        <topology evidence="1">Multi-pass membrane protein</topology>
    </subcellularLocation>
</comment>